<evidence type="ECO:0000313" key="1">
    <source>
        <dbReference type="EMBL" id="MPC41017.1"/>
    </source>
</evidence>
<name>A0A5B7F655_PORTR</name>
<organism evidence="1 2">
    <name type="scientific">Portunus trituberculatus</name>
    <name type="common">Swimming crab</name>
    <name type="synonym">Neptunus trituberculatus</name>
    <dbReference type="NCBI Taxonomy" id="210409"/>
    <lineage>
        <taxon>Eukaryota</taxon>
        <taxon>Metazoa</taxon>
        <taxon>Ecdysozoa</taxon>
        <taxon>Arthropoda</taxon>
        <taxon>Crustacea</taxon>
        <taxon>Multicrustacea</taxon>
        <taxon>Malacostraca</taxon>
        <taxon>Eumalacostraca</taxon>
        <taxon>Eucarida</taxon>
        <taxon>Decapoda</taxon>
        <taxon>Pleocyemata</taxon>
        <taxon>Brachyura</taxon>
        <taxon>Eubrachyura</taxon>
        <taxon>Portunoidea</taxon>
        <taxon>Portunidae</taxon>
        <taxon>Portuninae</taxon>
        <taxon>Portunus</taxon>
    </lineage>
</organism>
<comment type="caution">
    <text evidence="1">The sequence shown here is derived from an EMBL/GenBank/DDBJ whole genome shotgun (WGS) entry which is preliminary data.</text>
</comment>
<gene>
    <name evidence="1" type="ORF">E2C01_034597</name>
</gene>
<reference evidence="1 2" key="1">
    <citation type="submission" date="2019-05" db="EMBL/GenBank/DDBJ databases">
        <title>Another draft genome of Portunus trituberculatus and its Hox gene families provides insights of decapod evolution.</title>
        <authorList>
            <person name="Jeong J.-H."/>
            <person name="Song I."/>
            <person name="Kim S."/>
            <person name="Choi T."/>
            <person name="Kim D."/>
            <person name="Ryu S."/>
            <person name="Kim W."/>
        </authorList>
    </citation>
    <scope>NUCLEOTIDE SEQUENCE [LARGE SCALE GENOMIC DNA]</scope>
    <source>
        <tissue evidence="1">Muscle</tissue>
    </source>
</reference>
<sequence length="137" mass="14255">MSHCMFISSTSSTSIAVATPNTLAAHLWLLGAFLLVLPVRLGVANPLLPVPLGVANSLLVRRGLSLSCESAVSRVIVVMRVKVLVIVVVAVTVEGYGSVTVGYGSVTYCAAVEVMVKGWASVTYSAAVVAQHQSSRV</sequence>
<dbReference type="AlphaFoldDB" id="A0A5B7F655"/>
<accession>A0A5B7F655</accession>
<protein>
    <submittedName>
        <fullName evidence="1">Uncharacterized protein</fullName>
    </submittedName>
</protein>
<proteinExistence type="predicted"/>
<keyword evidence="2" id="KW-1185">Reference proteome</keyword>
<dbReference type="Proteomes" id="UP000324222">
    <property type="component" value="Unassembled WGS sequence"/>
</dbReference>
<evidence type="ECO:0000313" key="2">
    <source>
        <dbReference type="Proteomes" id="UP000324222"/>
    </source>
</evidence>
<dbReference type="EMBL" id="VSRR010004891">
    <property type="protein sequence ID" value="MPC41017.1"/>
    <property type="molecule type" value="Genomic_DNA"/>
</dbReference>